<feature type="region of interest" description="Disordered" evidence="1">
    <location>
        <begin position="1"/>
        <end position="67"/>
    </location>
</feature>
<organism evidence="2 3">
    <name type="scientific">Ficus carica</name>
    <name type="common">Common fig</name>
    <dbReference type="NCBI Taxonomy" id="3494"/>
    <lineage>
        <taxon>Eukaryota</taxon>
        <taxon>Viridiplantae</taxon>
        <taxon>Streptophyta</taxon>
        <taxon>Embryophyta</taxon>
        <taxon>Tracheophyta</taxon>
        <taxon>Spermatophyta</taxon>
        <taxon>Magnoliopsida</taxon>
        <taxon>eudicotyledons</taxon>
        <taxon>Gunneridae</taxon>
        <taxon>Pentapetalae</taxon>
        <taxon>rosids</taxon>
        <taxon>fabids</taxon>
        <taxon>Rosales</taxon>
        <taxon>Moraceae</taxon>
        <taxon>Ficeae</taxon>
        <taxon>Ficus</taxon>
    </lineage>
</organism>
<feature type="compositionally biased region" description="Basic and acidic residues" evidence="1">
    <location>
        <begin position="511"/>
        <end position="526"/>
    </location>
</feature>
<feature type="compositionally biased region" description="Low complexity" evidence="1">
    <location>
        <begin position="19"/>
        <end position="33"/>
    </location>
</feature>
<feature type="region of interest" description="Disordered" evidence="1">
    <location>
        <begin position="115"/>
        <end position="153"/>
    </location>
</feature>
<feature type="region of interest" description="Disordered" evidence="1">
    <location>
        <begin position="462"/>
        <end position="560"/>
    </location>
</feature>
<comment type="caution">
    <text evidence="2">The sequence shown here is derived from an EMBL/GenBank/DDBJ whole genome shotgun (WGS) entry which is preliminary data.</text>
</comment>
<gene>
    <name evidence="2" type="ORF">TIFTF001_028901</name>
</gene>
<protein>
    <submittedName>
        <fullName evidence="2">Uncharacterized protein</fullName>
    </submittedName>
</protein>
<feature type="compositionally biased region" description="Acidic residues" evidence="1">
    <location>
        <begin position="792"/>
        <end position="813"/>
    </location>
</feature>
<evidence type="ECO:0000313" key="2">
    <source>
        <dbReference type="EMBL" id="GMN59819.1"/>
    </source>
</evidence>
<dbReference type="Proteomes" id="UP001187192">
    <property type="component" value="Unassembled WGS sequence"/>
</dbReference>
<reference evidence="2" key="1">
    <citation type="submission" date="2023-07" db="EMBL/GenBank/DDBJ databases">
        <title>draft genome sequence of fig (Ficus carica).</title>
        <authorList>
            <person name="Takahashi T."/>
            <person name="Nishimura K."/>
        </authorList>
    </citation>
    <scope>NUCLEOTIDE SEQUENCE</scope>
</reference>
<accession>A0AA88DTM0</accession>
<feature type="compositionally biased region" description="Basic and acidic residues" evidence="1">
    <location>
        <begin position="535"/>
        <end position="554"/>
    </location>
</feature>
<feature type="compositionally biased region" description="Polar residues" evidence="1">
    <location>
        <begin position="1"/>
        <end position="18"/>
    </location>
</feature>
<feature type="region of interest" description="Disordered" evidence="1">
    <location>
        <begin position="379"/>
        <end position="415"/>
    </location>
</feature>
<dbReference type="EMBL" id="BTGU01000091">
    <property type="protein sequence ID" value="GMN59819.1"/>
    <property type="molecule type" value="Genomic_DNA"/>
</dbReference>
<sequence length="871" mass="95562">MSDFSNSKNEALSESANITGSSSLISSTSSSSTRATAPRDRTPDHLSGLSDVPFQSDPITPIIRGQEGTAQLEEILRVGPGTRPDRWFIEDLNGVAQAQPAPVVDLTADVGEVPERAASQASTSGREDSQGSESSAPSGEPIQARQRPPGRAMRINDQQVYRSADQEMVGLAEEFRIPDNVDLVVPDENNLPSRPPPGYIMLSSEYFRAGLRLPFHTYLRRALHRLNVAQAQLNVNAYRILISCFILWTKHFTAKLPFRAFQNLYRMKSAPSSSGFYYFQGFKGTFIMGCPDSDKQFKHLWFYAGGRRGYVWTRALHIPEMTLAKVEALRELSDLERNQQGLLSRSSLEGHSWFGSSSTSGHAVDQPRSSRPGEVAIARMPEPAVHYRSRTSDTDTATTPDRSDEQSPGTWGPWVTDEDMDLVIWGLFPARGLLIEEPMADCQPRGTKRPSEEERRLLKMAKLGKDKGKAGTSAADPPSRGVRLPAAPATKVMTTPLAPAPQAALPPAPRPSDRSESRSSRPRDDWQPAAPASRSHREDSRPRDVSTSEDELARQKSTHKAFVSKFGEKLTHKVVESSKRSDPEVAFNDCAEKLIEVSGNAWPSLSSRLLPYLINFCCQGLCLALAVNVAARGYANRMADEVKSAEAETQSARQAEKDAKAARDAAKEAQKKVEARAKFAEDRSKSAKEWARIAETDASNGEIVRCGMEEALRKAESDLASAQAEHDRYVKVALPAALEEARAQAVEDFQQSEDFNSWLVHEYQEGMRDMKTGFTAVNPSLVGVDWSFVPAESEEGPAESEETVAEEVPEEGEVSGAARVSKDVVVLDDPEEPAAPEQPVVSEQPATLEQPVAPEQPPSEQPGFSLPDQLD</sequence>
<feature type="region of interest" description="Disordered" evidence="1">
    <location>
        <begin position="646"/>
        <end position="667"/>
    </location>
</feature>
<name>A0AA88DTM0_FICCA</name>
<feature type="compositionally biased region" description="Basic and acidic residues" evidence="1">
    <location>
        <begin position="654"/>
        <end position="667"/>
    </location>
</feature>
<dbReference type="AlphaFoldDB" id="A0AA88DTM0"/>
<feature type="region of interest" description="Disordered" evidence="1">
    <location>
        <begin position="791"/>
        <end position="871"/>
    </location>
</feature>
<evidence type="ECO:0000256" key="1">
    <source>
        <dbReference type="SAM" id="MobiDB-lite"/>
    </source>
</evidence>
<keyword evidence="3" id="KW-1185">Reference proteome</keyword>
<evidence type="ECO:0000313" key="3">
    <source>
        <dbReference type="Proteomes" id="UP001187192"/>
    </source>
</evidence>
<proteinExistence type="predicted"/>